<reference evidence="2" key="1">
    <citation type="submission" date="2016-10" db="EMBL/GenBank/DDBJ databases">
        <authorList>
            <person name="Varghese N."/>
            <person name="Submissions S."/>
        </authorList>
    </citation>
    <scope>NUCLEOTIDE SEQUENCE [LARGE SCALE GENOMIC DNA]</scope>
    <source>
        <strain evidence="2">CGMCC 1.10119</strain>
    </source>
</reference>
<dbReference type="Proteomes" id="UP000199451">
    <property type="component" value="Unassembled WGS sequence"/>
</dbReference>
<dbReference type="EMBL" id="FNHL01000002">
    <property type="protein sequence ID" value="SDM52762.1"/>
    <property type="molecule type" value="Genomic_DNA"/>
</dbReference>
<sequence>MDLSRRKMLSLGAITGLAGCNALGGSNDGNSVAGDAGSSDAVAQQDGQYFDEDGALTAPVNNETVATDSVSPNVGAGFELVAYRDGETAYVVDGLTREVLYSGDDIGTIVNQVQEDFPRGVHLHLTDLFEYSENIVISTPMKLTGERAVTNFSKQGADAIAVDPVGLKFTGSGVAVAVYNGEQGVRGVHVEDLFVHAESGTVAFRLFGETAGSTYSPFADSIFHNIVTEGGSEAGIELVGSIFNCTFGDLRAFGAGGHGIWLNVGEGGGFPGLSTFSLLRSKFCDGDGVRIDGIGLSVVDRIYTNFAKGRGVYLGMEGTDTVFHRIMGEVNEGADVEVDELLGGRIDRIYGRGGEPVPPSIDYQGPAVRLSMYDGSIGDVLAQAGDLVVDGLQAGSEIESLELQNGAELDIAANSVFDSEIHQIRTEGDSKPTFNEATLTDDGRGQVRFNFDTRFTEPPTLSFGRRGGGIEDVSYAKTSADGQFYAADIELAETGGTVDVTAEMSGKL</sequence>
<accession>A0A1G9TYK9</accession>
<name>A0A1G9TYK9_9EURY</name>
<dbReference type="PROSITE" id="PS51257">
    <property type="entry name" value="PROKAR_LIPOPROTEIN"/>
    <property type="match status" value="1"/>
</dbReference>
<evidence type="ECO:0000313" key="1">
    <source>
        <dbReference type="EMBL" id="SDM52762.1"/>
    </source>
</evidence>
<dbReference type="RefSeq" id="WP_089697187.1">
    <property type="nucleotide sequence ID" value="NZ_FNHL01000002.1"/>
</dbReference>
<gene>
    <name evidence="1" type="ORF">SAMN04487949_1967</name>
</gene>
<evidence type="ECO:0000313" key="2">
    <source>
        <dbReference type="Proteomes" id="UP000199451"/>
    </source>
</evidence>
<dbReference type="AlphaFoldDB" id="A0A1G9TYK9"/>
<organism evidence="1 2">
    <name type="scientific">Halogranum gelatinilyticum</name>
    <dbReference type="NCBI Taxonomy" id="660521"/>
    <lineage>
        <taxon>Archaea</taxon>
        <taxon>Methanobacteriati</taxon>
        <taxon>Methanobacteriota</taxon>
        <taxon>Stenosarchaea group</taxon>
        <taxon>Halobacteria</taxon>
        <taxon>Halobacteriales</taxon>
        <taxon>Haloferacaceae</taxon>
    </lineage>
</organism>
<proteinExistence type="predicted"/>
<protein>
    <submittedName>
        <fullName evidence="1">Uncharacterized protein</fullName>
    </submittedName>
</protein>
<keyword evidence="2" id="KW-1185">Reference proteome</keyword>